<comment type="function">
    <text evidence="9">Functions in complex with FlhD as a master transcriptional regulator that regulates transcription of several flagellar and non-flagellar operons by binding to their promoter region. Activates expression of class 2 flagellar genes, including fliA, which is a flagellum-specific sigma factor that turns on the class 3 genes. Also regulates genes whose products function in a variety of physiological pathways.</text>
</comment>
<keyword evidence="1 9" id="KW-0963">Cytoplasm</keyword>
<keyword evidence="12" id="KW-0282">Flagellum</keyword>
<dbReference type="NCBIfam" id="NF009365">
    <property type="entry name" value="PRK12722.1"/>
    <property type="match status" value="1"/>
</dbReference>
<reference evidence="12 13" key="1">
    <citation type="submission" date="2014-10" db="EMBL/GenBank/DDBJ databases">
        <authorList>
            <person name="Seo M.-J."/>
            <person name="Seok Y.J."/>
            <person name="Cha I.-T."/>
        </authorList>
    </citation>
    <scope>NUCLEOTIDE SEQUENCE [LARGE SCALE GENOMIC DNA]</scope>
    <source>
        <strain evidence="12 13">NEU</strain>
    </source>
</reference>
<comment type="caution">
    <text evidence="12">The sequence shown here is derived from an EMBL/GenBank/DDBJ whole genome shotgun (WGS) entry which is preliminary data.</text>
</comment>
<protein>
    <recommendedName>
        <fullName evidence="9 10">Flagellar transcriptional regulator FlhC</fullName>
    </recommendedName>
</protein>
<evidence type="ECO:0000256" key="8">
    <source>
        <dbReference type="ARBA" id="ARBA00023163"/>
    </source>
</evidence>
<dbReference type="PIRSF" id="PIRSF003159">
    <property type="entry name" value="FlhC"/>
    <property type="match status" value="1"/>
</dbReference>
<feature type="region of interest" description="Disordered" evidence="11">
    <location>
        <begin position="169"/>
        <end position="199"/>
    </location>
</feature>
<keyword evidence="6 9" id="KW-0238">DNA-binding</keyword>
<feature type="binding site" evidence="9">
    <location>
        <position position="158"/>
    </location>
    <ligand>
        <name>Zn(2+)</name>
        <dbReference type="ChEBI" id="CHEBI:29105"/>
    </ligand>
</feature>
<keyword evidence="3 9" id="KW-1005">Bacterial flagellum biogenesis</keyword>
<keyword evidence="5 9" id="KW-0805">Transcription regulation</keyword>
<keyword evidence="2 9" id="KW-0479">Metal-binding</keyword>
<feature type="binding site" evidence="9">
    <location>
        <position position="161"/>
    </location>
    <ligand>
        <name>Zn(2+)</name>
        <dbReference type="ChEBI" id="CHEBI:29105"/>
    </ligand>
</feature>
<organism evidence="12 13">
    <name type="scientific">Massilia timonae</name>
    <dbReference type="NCBI Taxonomy" id="47229"/>
    <lineage>
        <taxon>Bacteria</taxon>
        <taxon>Pseudomonadati</taxon>
        <taxon>Pseudomonadota</taxon>
        <taxon>Betaproteobacteria</taxon>
        <taxon>Burkholderiales</taxon>
        <taxon>Oxalobacteraceae</taxon>
        <taxon>Telluria group</taxon>
        <taxon>Massilia</taxon>
    </lineage>
</organism>
<feature type="binding site" evidence="9">
    <location>
        <position position="141"/>
    </location>
    <ligand>
        <name>Zn(2+)</name>
        <dbReference type="ChEBI" id="CHEBI:29105"/>
    </ligand>
</feature>
<evidence type="ECO:0000256" key="10">
    <source>
        <dbReference type="PIRNR" id="PIRNR003159"/>
    </source>
</evidence>
<sequence>MSKKSVVSEAQEIQLAIELINLGARLQLLETEVSLSRERLLKLYKELKGVSPPKGMLPFSTDWFLTWQPNIHSSLFMNIHQFLVEHAGASGIQAVMKAYQLYLEQMPPAPGEEPLLSLTRAWTLVRFFQSGMLLLAPCSRCQGKFIVNALDLNADYLCGLCHMPSRAGKTRKAKDAREAAERAVADAADDEDSAGRDSA</sequence>
<comment type="subunit">
    <text evidence="9">Heterohexamer composed of two FlhC and four FlhD subunits. Each FlhC binds a FlhD dimer, forming a heterotrimer, and a hexamer assembles by dimerization of two heterotrimers.</text>
</comment>
<keyword evidence="12" id="KW-0966">Cell projection</keyword>
<dbReference type="GO" id="GO:0005737">
    <property type="term" value="C:cytoplasm"/>
    <property type="evidence" value="ECO:0007669"/>
    <property type="project" value="UniProtKB-SubCell"/>
</dbReference>
<dbReference type="GO" id="GO:0044781">
    <property type="term" value="P:bacterial-type flagellum organization"/>
    <property type="evidence" value="ECO:0007669"/>
    <property type="project" value="UniProtKB-KW"/>
</dbReference>
<evidence type="ECO:0000256" key="2">
    <source>
        <dbReference type="ARBA" id="ARBA00022723"/>
    </source>
</evidence>
<keyword evidence="7 9" id="KW-0010">Activator</keyword>
<evidence type="ECO:0000313" key="12">
    <source>
        <dbReference type="EMBL" id="OIJ39570.1"/>
    </source>
</evidence>
<evidence type="ECO:0000256" key="1">
    <source>
        <dbReference type="ARBA" id="ARBA00022490"/>
    </source>
</evidence>
<evidence type="ECO:0000256" key="5">
    <source>
        <dbReference type="ARBA" id="ARBA00023015"/>
    </source>
</evidence>
<dbReference type="EMBL" id="JRYB01000001">
    <property type="protein sequence ID" value="OIJ39570.1"/>
    <property type="molecule type" value="Genomic_DNA"/>
</dbReference>
<evidence type="ECO:0000313" key="13">
    <source>
        <dbReference type="Proteomes" id="UP000180246"/>
    </source>
</evidence>
<dbReference type="RefSeq" id="WP_071362117.1">
    <property type="nucleotide sequence ID" value="NZ_DALZDZ010000013.1"/>
</dbReference>
<evidence type="ECO:0000256" key="4">
    <source>
        <dbReference type="ARBA" id="ARBA00022833"/>
    </source>
</evidence>
<keyword evidence="4 9" id="KW-0862">Zinc</keyword>
<feature type="compositionally biased region" description="Basic and acidic residues" evidence="11">
    <location>
        <begin position="173"/>
        <end position="184"/>
    </location>
</feature>
<dbReference type="AlphaFoldDB" id="A0A1S2N427"/>
<dbReference type="SUPFAM" id="SSF160930">
    <property type="entry name" value="FlhC-like"/>
    <property type="match status" value="1"/>
</dbReference>
<evidence type="ECO:0000256" key="7">
    <source>
        <dbReference type="ARBA" id="ARBA00023159"/>
    </source>
</evidence>
<gene>
    <name evidence="9 12" type="primary">flhC</name>
    <name evidence="12" type="ORF">LO55_3094</name>
</gene>
<proteinExistence type="inferred from homology"/>
<dbReference type="HAMAP" id="MF_01891">
    <property type="entry name" value="FhlC"/>
    <property type="match status" value="1"/>
</dbReference>
<keyword evidence="8 9" id="KW-0804">Transcription</keyword>
<dbReference type="Proteomes" id="UP000180246">
    <property type="component" value="Unassembled WGS sequence"/>
</dbReference>
<accession>A0A1S2N427</accession>
<dbReference type="GO" id="GO:0003677">
    <property type="term" value="F:DNA binding"/>
    <property type="evidence" value="ECO:0007669"/>
    <property type="project" value="UniProtKB-UniRule"/>
</dbReference>
<comment type="subcellular location">
    <subcellularLocation>
        <location evidence="9 10">Cytoplasm</location>
    </subcellularLocation>
</comment>
<evidence type="ECO:0000256" key="3">
    <source>
        <dbReference type="ARBA" id="ARBA00022795"/>
    </source>
</evidence>
<dbReference type="InterPro" id="IPR007944">
    <property type="entry name" value="FlhC"/>
</dbReference>
<name>A0A1S2N427_9BURK</name>
<feature type="binding site" evidence="9">
    <location>
        <position position="138"/>
    </location>
    <ligand>
        <name>Zn(2+)</name>
        <dbReference type="ChEBI" id="CHEBI:29105"/>
    </ligand>
</feature>
<dbReference type="Pfam" id="PF05280">
    <property type="entry name" value="FlhC"/>
    <property type="match status" value="1"/>
</dbReference>
<keyword evidence="12" id="KW-0969">Cilium</keyword>
<comment type="similarity">
    <text evidence="9 10">Belongs to the FlhC family.</text>
</comment>
<evidence type="ECO:0000256" key="11">
    <source>
        <dbReference type="SAM" id="MobiDB-lite"/>
    </source>
</evidence>
<evidence type="ECO:0000256" key="9">
    <source>
        <dbReference type="HAMAP-Rule" id="MF_01891"/>
    </source>
</evidence>
<evidence type="ECO:0000256" key="6">
    <source>
        <dbReference type="ARBA" id="ARBA00023125"/>
    </source>
</evidence>
<comment type="cofactor">
    <cofactor evidence="9">
        <name>Zn(2+)</name>
        <dbReference type="ChEBI" id="CHEBI:29105"/>
    </cofactor>
    <text evidence="9">Binds 1 zinc ion per subunit.</text>
</comment>
<dbReference type="GO" id="GO:1902208">
    <property type="term" value="P:regulation of bacterial-type flagellum assembly"/>
    <property type="evidence" value="ECO:0007669"/>
    <property type="project" value="UniProtKB-UniRule"/>
</dbReference>
<dbReference type="GO" id="GO:0008270">
    <property type="term" value="F:zinc ion binding"/>
    <property type="evidence" value="ECO:0007669"/>
    <property type="project" value="UniProtKB-UniRule"/>
</dbReference>
<dbReference type="GO" id="GO:0045893">
    <property type="term" value="P:positive regulation of DNA-templated transcription"/>
    <property type="evidence" value="ECO:0007669"/>
    <property type="project" value="InterPro"/>
</dbReference>